<comment type="caution">
    <text evidence="2">The sequence shown here is derived from an EMBL/GenBank/DDBJ whole genome shotgun (WGS) entry which is preliminary data.</text>
</comment>
<proteinExistence type="predicted"/>
<reference evidence="2" key="1">
    <citation type="submission" date="2020-10" db="EMBL/GenBank/DDBJ databases">
        <authorList>
            <person name="Castelo-Branco R."/>
            <person name="Eusebio N."/>
            <person name="Adriana R."/>
            <person name="Vieira A."/>
            <person name="Brugerolle De Fraissinette N."/>
            <person name="Rezende De Castro R."/>
            <person name="Schneider M.P."/>
            <person name="Vasconcelos V."/>
            <person name="Leao P.N."/>
        </authorList>
    </citation>
    <scope>NUCLEOTIDE SEQUENCE</scope>
    <source>
        <strain evidence="2">LEGE 07157</strain>
    </source>
</reference>
<evidence type="ECO:0000313" key="2">
    <source>
        <dbReference type="EMBL" id="MBE9117097.1"/>
    </source>
</evidence>
<name>A0A8J7DXD1_9CYAN</name>
<keyword evidence="3" id="KW-1185">Reference proteome</keyword>
<protein>
    <submittedName>
        <fullName evidence="2">Uncharacterized protein</fullName>
    </submittedName>
</protein>
<dbReference type="Proteomes" id="UP000654482">
    <property type="component" value="Unassembled WGS sequence"/>
</dbReference>
<feature type="transmembrane region" description="Helical" evidence="1">
    <location>
        <begin position="102"/>
        <end position="121"/>
    </location>
</feature>
<keyword evidence="1" id="KW-1133">Transmembrane helix</keyword>
<gene>
    <name evidence="2" type="ORF">IQ249_14440</name>
</gene>
<feature type="transmembrane region" description="Helical" evidence="1">
    <location>
        <begin position="127"/>
        <end position="147"/>
    </location>
</feature>
<evidence type="ECO:0000256" key="1">
    <source>
        <dbReference type="SAM" id="Phobius"/>
    </source>
</evidence>
<feature type="transmembrane region" description="Helical" evidence="1">
    <location>
        <begin position="72"/>
        <end position="95"/>
    </location>
</feature>
<keyword evidence="1" id="KW-0812">Transmembrane</keyword>
<dbReference type="EMBL" id="JADEWZ010000020">
    <property type="protein sequence ID" value="MBE9117097.1"/>
    <property type="molecule type" value="Genomic_DNA"/>
</dbReference>
<feature type="transmembrane region" description="Helical" evidence="1">
    <location>
        <begin position="33"/>
        <end position="60"/>
    </location>
</feature>
<organism evidence="2 3">
    <name type="scientific">Lusitaniella coriacea LEGE 07157</name>
    <dbReference type="NCBI Taxonomy" id="945747"/>
    <lineage>
        <taxon>Bacteria</taxon>
        <taxon>Bacillati</taxon>
        <taxon>Cyanobacteriota</taxon>
        <taxon>Cyanophyceae</taxon>
        <taxon>Spirulinales</taxon>
        <taxon>Lusitaniellaceae</taxon>
        <taxon>Lusitaniella</taxon>
    </lineage>
</organism>
<sequence>MKTVKSRPRTAPIARKKLRPKVSPYRRRGKPSVLFGIAKLLGFGGMILNSILTGSIAYLGLTAIWTGGIRGWLMGFPAIAIALLSTFAGLGAIYINYKPLTASRLMTIAAIVSLIFGSLLSFADWHILPLALVNTAFLGISAIATLLTRPPRKKRMPVVRYHRKSPTYLKD</sequence>
<keyword evidence="1" id="KW-0472">Membrane</keyword>
<evidence type="ECO:0000313" key="3">
    <source>
        <dbReference type="Proteomes" id="UP000654482"/>
    </source>
</evidence>
<accession>A0A8J7DXD1</accession>
<dbReference type="AlphaFoldDB" id="A0A8J7DXD1"/>
<dbReference type="RefSeq" id="WP_194030186.1">
    <property type="nucleotide sequence ID" value="NZ_JADEWZ010000020.1"/>
</dbReference>